<dbReference type="GO" id="GO:0003682">
    <property type="term" value="F:chromatin binding"/>
    <property type="evidence" value="ECO:0007669"/>
    <property type="project" value="TreeGrafter"/>
</dbReference>
<accession>A0A834F980</accession>
<dbReference type="Gene3D" id="3.30.460.90">
    <property type="match status" value="1"/>
</dbReference>
<dbReference type="GO" id="GO:0032481">
    <property type="term" value="P:positive regulation of type I interferon production"/>
    <property type="evidence" value="ECO:0007669"/>
    <property type="project" value="TreeGrafter"/>
</dbReference>
<evidence type="ECO:0000313" key="6">
    <source>
        <dbReference type="Proteomes" id="UP000646548"/>
    </source>
</evidence>
<dbReference type="GO" id="GO:0061501">
    <property type="term" value="F:2',3'-cyclic GMP-AMP synthase activity"/>
    <property type="evidence" value="ECO:0007669"/>
    <property type="project" value="TreeGrafter"/>
</dbReference>
<feature type="domain" description="Mab-21-like nucleotidyltransferase" evidence="3">
    <location>
        <begin position="255"/>
        <end position="432"/>
    </location>
</feature>
<feature type="compositionally biased region" description="Basic and acidic residues" evidence="2">
    <location>
        <begin position="46"/>
        <end position="75"/>
    </location>
</feature>
<proteinExistence type="inferred from homology"/>
<dbReference type="Proteomes" id="UP000646548">
    <property type="component" value="Unassembled WGS sequence"/>
</dbReference>
<comment type="similarity">
    <text evidence="1">Belongs to the mab-21 family.</text>
</comment>
<dbReference type="GO" id="GO:0071360">
    <property type="term" value="P:cellular response to exogenous dsRNA"/>
    <property type="evidence" value="ECO:0007669"/>
    <property type="project" value="TreeGrafter"/>
</dbReference>
<dbReference type="FunFam" id="1.10.1410.40:FF:000007">
    <property type="entry name" value="Cyclic GMP-AMP synthase"/>
    <property type="match status" value="1"/>
</dbReference>
<dbReference type="GO" id="GO:0035861">
    <property type="term" value="C:site of double-strand break"/>
    <property type="evidence" value="ECO:0007669"/>
    <property type="project" value="TreeGrafter"/>
</dbReference>
<dbReference type="InterPro" id="IPR046903">
    <property type="entry name" value="Mab-21-like_nuc_Trfase"/>
</dbReference>
<dbReference type="GO" id="GO:2000042">
    <property type="term" value="P:negative regulation of double-strand break repair via homologous recombination"/>
    <property type="evidence" value="ECO:0007669"/>
    <property type="project" value="TreeGrafter"/>
</dbReference>
<dbReference type="InterPro" id="IPR024810">
    <property type="entry name" value="MAB21L/cGLR"/>
</dbReference>
<feature type="region of interest" description="Disordered" evidence="2">
    <location>
        <begin position="1"/>
        <end position="148"/>
    </location>
</feature>
<gene>
    <name evidence="5" type="ORF">FQA47_022794</name>
</gene>
<feature type="domain" description="Mab-21-like HhH/H2TH-like" evidence="4">
    <location>
        <begin position="449"/>
        <end position="548"/>
    </location>
</feature>
<dbReference type="InterPro" id="IPR046906">
    <property type="entry name" value="Mab-21_HhH/H2TH-like"/>
</dbReference>
<evidence type="ECO:0000259" key="3">
    <source>
        <dbReference type="Pfam" id="PF03281"/>
    </source>
</evidence>
<evidence type="ECO:0000313" key="5">
    <source>
        <dbReference type="EMBL" id="KAF6725611.1"/>
    </source>
</evidence>
<evidence type="ECO:0000256" key="1">
    <source>
        <dbReference type="ARBA" id="ARBA00008307"/>
    </source>
</evidence>
<dbReference type="OrthoDB" id="6054650at2759"/>
<protein>
    <submittedName>
        <fullName evidence="5">Cyclic GMP-AMP synthase</fullName>
    </submittedName>
</protein>
<dbReference type="GO" id="GO:0005829">
    <property type="term" value="C:cytosol"/>
    <property type="evidence" value="ECO:0007669"/>
    <property type="project" value="TreeGrafter"/>
</dbReference>
<comment type="caution">
    <text evidence="5">The sequence shown here is derived from an EMBL/GenBank/DDBJ whole genome shotgun (WGS) entry which is preliminary data.</text>
</comment>
<feature type="compositionally biased region" description="Basic and acidic residues" evidence="2">
    <location>
        <begin position="163"/>
        <end position="186"/>
    </location>
</feature>
<sequence>MSARRGSCKTRSPDSSEPATRTRQKQVPQPRCPAADKGNGTRRGANKQDQEKEKQSEKPRVEQREKTTKCFKERAGNSTEGTVASIAPTTTKSTKKSEKKTKKEDHNSVGGAVKSPETTRRVKTPEEAEQKTLKAKSKRKEETSSDMKEVSLEICIVESGKGNNERKAPKTKAERSNKEEPKEDPKRGKKTVAASEEDKVAFILRETLNKIRLKMKEKVNVSKVINDIKKDIIKHLKEKTQLFKEVQEPLNTGSYYENTKISNPDEFDVMLSLLVERVHIEPFKEDGAFYKVALKRGNNPLKALQEEFLPANKILTEFRKEVTKFLKDFKGWEMTPTKRGCPAVTLITKVESIEVSLDLVLCLQVKSSWPDFTKDGFKIEKWLGGKTRQEHRRKPFYLVPKYEGKGSVEHDGFLNKDGWRISFSHIEKEILLNHGSVKTCCEKDGESCCRKACLKLLKCLLHLLKESDSSLEEVCSYHAKTTLFHACCDRTNDSDWKASDLRSCFQQFLQDFEGHLNDGKLQNFFVPGQNLLHGIRKTTLYNLAEQIKEQRLNGFPIFSKRF</sequence>
<dbReference type="GO" id="GO:0006974">
    <property type="term" value="P:DNA damage response"/>
    <property type="evidence" value="ECO:0007669"/>
    <property type="project" value="TreeGrafter"/>
</dbReference>
<dbReference type="Pfam" id="PF03281">
    <property type="entry name" value="Mab-21"/>
    <property type="match status" value="1"/>
</dbReference>
<dbReference type="GO" id="GO:0038001">
    <property type="term" value="P:paracrine signaling"/>
    <property type="evidence" value="ECO:0007669"/>
    <property type="project" value="TreeGrafter"/>
</dbReference>
<feature type="compositionally biased region" description="Polar residues" evidence="2">
    <location>
        <begin position="9"/>
        <end position="27"/>
    </location>
</feature>
<organism evidence="5 6">
    <name type="scientific">Oryzias melastigma</name>
    <name type="common">Marine medaka</name>
    <dbReference type="NCBI Taxonomy" id="30732"/>
    <lineage>
        <taxon>Eukaryota</taxon>
        <taxon>Metazoa</taxon>
        <taxon>Chordata</taxon>
        <taxon>Craniata</taxon>
        <taxon>Vertebrata</taxon>
        <taxon>Euteleostomi</taxon>
        <taxon>Actinopterygii</taxon>
        <taxon>Neopterygii</taxon>
        <taxon>Teleostei</taxon>
        <taxon>Neoteleostei</taxon>
        <taxon>Acanthomorphata</taxon>
        <taxon>Ovalentaria</taxon>
        <taxon>Atherinomorphae</taxon>
        <taxon>Beloniformes</taxon>
        <taxon>Adrianichthyidae</taxon>
        <taxon>Oryziinae</taxon>
        <taxon>Oryzias</taxon>
    </lineage>
</organism>
<reference evidence="5" key="1">
    <citation type="journal article" name="BMC Genomics">
        <title>Long-read sequencing and de novo genome assembly of marine medaka (Oryzias melastigma).</title>
        <authorList>
            <person name="Liang P."/>
            <person name="Saqib H.S.A."/>
            <person name="Ni X."/>
            <person name="Shen Y."/>
        </authorList>
    </citation>
    <scope>NUCLEOTIDE SEQUENCE</scope>
    <source>
        <strain evidence="5">Bigg-433</strain>
    </source>
</reference>
<dbReference type="EMBL" id="WKFB01000356">
    <property type="protein sequence ID" value="KAF6725611.1"/>
    <property type="molecule type" value="Genomic_DNA"/>
</dbReference>
<dbReference type="GO" id="GO:0002218">
    <property type="term" value="P:activation of innate immune response"/>
    <property type="evidence" value="ECO:0007669"/>
    <property type="project" value="TreeGrafter"/>
</dbReference>
<dbReference type="Pfam" id="PF20266">
    <property type="entry name" value="Mab-21_C"/>
    <property type="match status" value="1"/>
</dbReference>
<dbReference type="PANTHER" id="PTHR10656:SF35">
    <property type="entry name" value="CYCLIC GMP-AMP SYNTHASE"/>
    <property type="match status" value="1"/>
</dbReference>
<dbReference type="SMART" id="SM01265">
    <property type="entry name" value="Mab-21"/>
    <property type="match status" value="1"/>
</dbReference>
<feature type="compositionally biased region" description="Basic and acidic residues" evidence="2">
    <location>
        <begin position="117"/>
        <end position="132"/>
    </location>
</feature>
<dbReference type="AlphaFoldDB" id="A0A834F980"/>
<feature type="region of interest" description="Disordered" evidence="2">
    <location>
        <begin position="161"/>
        <end position="193"/>
    </location>
</feature>
<dbReference type="Gene3D" id="1.10.1410.40">
    <property type="match status" value="1"/>
</dbReference>
<evidence type="ECO:0000259" key="4">
    <source>
        <dbReference type="Pfam" id="PF20266"/>
    </source>
</evidence>
<dbReference type="GO" id="GO:0003690">
    <property type="term" value="F:double-stranded DNA binding"/>
    <property type="evidence" value="ECO:0007669"/>
    <property type="project" value="TreeGrafter"/>
</dbReference>
<name>A0A834F980_ORYME</name>
<dbReference type="GO" id="GO:0005634">
    <property type="term" value="C:nucleus"/>
    <property type="evidence" value="ECO:0007669"/>
    <property type="project" value="TreeGrafter"/>
</dbReference>
<feature type="compositionally biased region" description="Basic and acidic residues" evidence="2">
    <location>
        <begin position="139"/>
        <end position="148"/>
    </location>
</feature>
<dbReference type="PANTHER" id="PTHR10656">
    <property type="entry name" value="CELL FATE DETERMINING PROTEIN MAB21-RELATED"/>
    <property type="match status" value="1"/>
</dbReference>
<evidence type="ECO:0000256" key="2">
    <source>
        <dbReference type="SAM" id="MobiDB-lite"/>
    </source>
</evidence>
<dbReference type="GO" id="GO:0002230">
    <property type="term" value="P:positive regulation of defense response to virus by host"/>
    <property type="evidence" value="ECO:0007669"/>
    <property type="project" value="TreeGrafter"/>
</dbReference>